<evidence type="ECO:0000313" key="3">
    <source>
        <dbReference type="EMBL" id="SDX28542.1"/>
    </source>
</evidence>
<sequence length="378" mass="41862">MKIVQAKKIGSNSWEYISTKKKLNKPLVLVFASRLLLESKEVLKDIRNEFPYEYLVFGSTAGEILGEFVYDDSIVVTAIEFNKSSFIIKTGNIFNFNKDAKALGKSIVKELPKENLKHVFTLSEGSFVNGSALIEGLETTFEENKISMTGGMCGDGAAFEKTLTSYKEDPKEGEVVLIGFYGESLEISYASVGGWNTFGPERIITKSKGNVLYEIDNKPALDLYSKYLGDKAAELPQSSLYYPLNLTLTGKTKPVVRTVLSINKDDSSMTLAGNMPKDSKVQLMMSTVDNIANGAYDAANLAMEGRNKKPQLALLVSCIGRKIVMDQRVEEEIEEVMDIVGNKTSIVGFYSYGEMAPFHGERQCELHNQTMTLTLISE</sequence>
<dbReference type="Pfam" id="PF10442">
    <property type="entry name" value="FIST_C"/>
    <property type="match status" value="1"/>
</dbReference>
<dbReference type="RefSeq" id="WP_090122926.1">
    <property type="nucleotide sequence ID" value="NZ_FNNJ01000004.1"/>
</dbReference>
<reference evidence="3 4" key="1">
    <citation type="submission" date="2016-10" db="EMBL/GenBank/DDBJ databases">
        <authorList>
            <person name="de Groot N.N."/>
        </authorList>
    </citation>
    <scope>NUCLEOTIDE SEQUENCE [LARGE SCALE GENOMIC DNA]</scope>
    <source>
        <strain evidence="3 4">DSM 24956</strain>
    </source>
</reference>
<dbReference type="SMART" id="SM01204">
    <property type="entry name" value="FIST_C"/>
    <property type="match status" value="1"/>
</dbReference>
<dbReference type="OrthoDB" id="9770435at2"/>
<dbReference type="EMBL" id="FNNJ01000004">
    <property type="protein sequence ID" value="SDX28542.1"/>
    <property type="molecule type" value="Genomic_DNA"/>
</dbReference>
<dbReference type="PANTHER" id="PTHR40252">
    <property type="entry name" value="BLR0328 PROTEIN"/>
    <property type="match status" value="1"/>
</dbReference>
<evidence type="ECO:0000313" key="4">
    <source>
        <dbReference type="Proteomes" id="UP000199595"/>
    </source>
</evidence>
<gene>
    <name evidence="3" type="ORF">SAMN05444411_104116</name>
</gene>
<dbReference type="Proteomes" id="UP000199595">
    <property type="component" value="Unassembled WGS sequence"/>
</dbReference>
<keyword evidence="4" id="KW-1185">Reference proteome</keyword>
<feature type="domain" description="FIST C-domain" evidence="2">
    <location>
        <begin position="220"/>
        <end position="358"/>
    </location>
</feature>
<dbReference type="InterPro" id="IPR019494">
    <property type="entry name" value="FIST_C"/>
</dbReference>
<dbReference type="STRING" id="762486.SAMN05444411_104116"/>
<name>A0A1H3AFR0_9FLAO</name>
<accession>A0A1H3AFR0</accession>
<protein>
    <submittedName>
        <fullName evidence="3">Uncharacterized conserved protein, contains FIST_N domain</fullName>
    </submittedName>
</protein>
<organism evidence="3 4">
    <name type="scientific">Lutibacter oricola</name>
    <dbReference type="NCBI Taxonomy" id="762486"/>
    <lineage>
        <taxon>Bacteria</taxon>
        <taxon>Pseudomonadati</taxon>
        <taxon>Bacteroidota</taxon>
        <taxon>Flavobacteriia</taxon>
        <taxon>Flavobacteriales</taxon>
        <taxon>Flavobacteriaceae</taxon>
        <taxon>Lutibacter</taxon>
    </lineage>
</organism>
<proteinExistence type="predicted"/>
<feature type="domain" description="FIST" evidence="1">
    <location>
        <begin position="25"/>
        <end position="219"/>
    </location>
</feature>
<dbReference type="PANTHER" id="PTHR40252:SF2">
    <property type="entry name" value="BLR0328 PROTEIN"/>
    <property type="match status" value="1"/>
</dbReference>
<dbReference type="AlphaFoldDB" id="A0A1H3AFR0"/>
<dbReference type="Pfam" id="PF08495">
    <property type="entry name" value="FIST"/>
    <property type="match status" value="1"/>
</dbReference>
<dbReference type="SMART" id="SM00897">
    <property type="entry name" value="FIST"/>
    <property type="match status" value="1"/>
</dbReference>
<evidence type="ECO:0000259" key="1">
    <source>
        <dbReference type="SMART" id="SM00897"/>
    </source>
</evidence>
<evidence type="ECO:0000259" key="2">
    <source>
        <dbReference type="SMART" id="SM01204"/>
    </source>
</evidence>
<dbReference type="InterPro" id="IPR013702">
    <property type="entry name" value="FIST_domain_N"/>
</dbReference>